<name>A0A6J4Q1I6_9ACTN</name>
<dbReference type="AlphaFoldDB" id="A0A6J4Q1I6"/>
<sequence length="53" mass="6110">MGCDPNVYAPCQKDADGRLWVFESWSDGCTTAHRIDSTEDPQTYTATFRRPRR</sequence>
<organism evidence="1">
    <name type="scientific">uncultured Rubrobacteraceae bacterium</name>
    <dbReference type="NCBI Taxonomy" id="349277"/>
    <lineage>
        <taxon>Bacteria</taxon>
        <taxon>Bacillati</taxon>
        <taxon>Actinomycetota</taxon>
        <taxon>Rubrobacteria</taxon>
        <taxon>Rubrobacterales</taxon>
        <taxon>Rubrobacteraceae</taxon>
        <taxon>environmental samples</taxon>
    </lineage>
</organism>
<proteinExistence type="predicted"/>
<dbReference type="EMBL" id="CADCUZ010000134">
    <property type="protein sequence ID" value="CAA9431944.1"/>
    <property type="molecule type" value="Genomic_DNA"/>
</dbReference>
<protein>
    <submittedName>
        <fullName evidence="1">Uncharacterized protein</fullName>
    </submittedName>
</protein>
<gene>
    <name evidence="1" type="ORF">AVDCRST_MAG55-2724</name>
</gene>
<accession>A0A6J4Q1I6</accession>
<evidence type="ECO:0000313" key="1">
    <source>
        <dbReference type="EMBL" id="CAA9431944.1"/>
    </source>
</evidence>
<reference evidence="1" key="1">
    <citation type="submission" date="2020-02" db="EMBL/GenBank/DDBJ databases">
        <authorList>
            <person name="Meier V. D."/>
        </authorList>
    </citation>
    <scope>NUCLEOTIDE SEQUENCE</scope>
    <source>
        <strain evidence="1">AVDCRST_MAG55</strain>
    </source>
</reference>